<dbReference type="RefSeq" id="WP_101499248.1">
    <property type="nucleotide sequence ID" value="NZ_CP025583.1"/>
</dbReference>
<organism evidence="4 5">
    <name type="scientific">Paracoccus jeotgali</name>
    <dbReference type="NCBI Taxonomy" id="2065379"/>
    <lineage>
        <taxon>Bacteria</taxon>
        <taxon>Pseudomonadati</taxon>
        <taxon>Pseudomonadota</taxon>
        <taxon>Alphaproteobacteria</taxon>
        <taxon>Rhodobacterales</taxon>
        <taxon>Paracoccaceae</taxon>
        <taxon>Paracoccus</taxon>
    </lineage>
</organism>
<reference evidence="5" key="1">
    <citation type="submission" date="2017-12" db="EMBL/GenBank/DDBJ databases">
        <title>Genomic analysis of Paracoccus sp. CBA4604.</title>
        <authorList>
            <person name="Roh S.W."/>
            <person name="Kim J.Y."/>
            <person name="Kim J.S."/>
        </authorList>
    </citation>
    <scope>NUCLEOTIDE SEQUENCE [LARGE SCALE GENOMIC DNA]</scope>
    <source>
        <strain evidence="5">CBA4604</strain>
    </source>
</reference>
<dbReference type="SUPFAM" id="SSF111384">
    <property type="entry name" value="OmpH-like"/>
    <property type="match status" value="1"/>
</dbReference>
<keyword evidence="3" id="KW-0732">Signal</keyword>
<feature type="compositionally biased region" description="Low complexity" evidence="2">
    <location>
        <begin position="215"/>
        <end position="236"/>
    </location>
</feature>
<name>A0A2K9MFU1_9RHOB</name>
<dbReference type="InterPro" id="IPR005632">
    <property type="entry name" value="Chaperone_Skp"/>
</dbReference>
<dbReference type="OrthoDB" id="7868372at2"/>
<protein>
    <submittedName>
        <fullName evidence="4">Molecular chaperone Skp</fullName>
    </submittedName>
</protein>
<dbReference type="Proteomes" id="UP000234882">
    <property type="component" value="Chromosome"/>
</dbReference>
<dbReference type="Gene3D" id="3.30.910.20">
    <property type="entry name" value="Skp domain"/>
    <property type="match status" value="1"/>
</dbReference>
<dbReference type="Pfam" id="PF03938">
    <property type="entry name" value="OmpH"/>
    <property type="match status" value="1"/>
</dbReference>
<sequence length="253" mass="26746">MRVRAGVWLGAALLALSLGAPVAAQEVTEGAALAPVTDAVVPLPEPAEDAVVEEPDDPAEPPPMPVAVLVLDVEQAYDASAWGKRSQEQLKTAAREIEAENKRLEAQLTAEEQALSAERPTLDPAAFRKKAEAFDARAQQVRRDRAEAVRALNARADADRSAFLEASLPVVTALMQERDAAIVLDRRQTLLAISTADITAELVRRMDETLGEGGPLPELPGDAATATGAAAETPAPVRDASPSEPEDQARTTP</sequence>
<evidence type="ECO:0000256" key="1">
    <source>
        <dbReference type="SAM" id="Coils"/>
    </source>
</evidence>
<feature type="signal peptide" evidence="3">
    <location>
        <begin position="1"/>
        <end position="24"/>
    </location>
</feature>
<accession>A0A2K9MFU1</accession>
<evidence type="ECO:0000313" key="4">
    <source>
        <dbReference type="EMBL" id="AUM73896.1"/>
    </source>
</evidence>
<dbReference type="AlphaFoldDB" id="A0A2K9MFU1"/>
<proteinExistence type="predicted"/>
<dbReference type="InterPro" id="IPR024930">
    <property type="entry name" value="Skp_dom_sf"/>
</dbReference>
<dbReference type="SMART" id="SM00935">
    <property type="entry name" value="OmpH"/>
    <property type="match status" value="1"/>
</dbReference>
<dbReference type="GO" id="GO:0051082">
    <property type="term" value="F:unfolded protein binding"/>
    <property type="evidence" value="ECO:0007669"/>
    <property type="project" value="InterPro"/>
</dbReference>
<evidence type="ECO:0000256" key="3">
    <source>
        <dbReference type="SAM" id="SignalP"/>
    </source>
</evidence>
<evidence type="ECO:0000256" key="2">
    <source>
        <dbReference type="SAM" id="MobiDB-lite"/>
    </source>
</evidence>
<feature type="region of interest" description="Disordered" evidence="2">
    <location>
        <begin position="210"/>
        <end position="253"/>
    </location>
</feature>
<keyword evidence="5" id="KW-1185">Reference proteome</keyword>
<feature type="chain" id="PRO_5014875452" evidence="3">
    <location>
        <begin position="25"/>
        <end position="253"/>
    </location>
</feature>
<evidence type="ECO:0000313" key="5">
    <source>
        <dbReference type="Proteomes" id="UP000234882"/>
    </source>
</evidence>
<gene>
    <name evidence="4" type="ORF">CYR75_05985</name>
</gene>
<feature type="coiled-coil region" evidence="1">
    <location>
        <begin position="83"/>
        <end position="114"/>
    </location>
</feature>
<dbReference type="KEGG" id="paru:CYR75_05985"/>
<dbReference type="EMBL" id="CP025583">
    <property type="protein sequence ID" value="AUM73896.1"/>
    <property type="molecule type" value="Genomic_DNA"/>
</dbReference>
<keyword evidence="1" id="KW-0175">Coiled coil</keyword>